<sequence>MWGGESGGSHFFPREMETIRTRRRSSNPKPLEAFRIAVVNAVERVWVVDEYFLMPDQGKPDDRILMILDWLHPGLVASDIRILTKAHDEINEEMLQLFQLREREINQLQARRPKQCSIQVNTRLKVGFDFIHDRFAILDDELWHFGATVGGFHASVNAASRGWCAIDSGAIEFFEMAWDKCKGK</sequence>
<gene>
    <name evidence="1" type="ORF">SAMN04490369_103926</name>
</gene>
<dbReference type="AlphaFoldDB" id="A0A1H8LD53"/>
<evidence type="ECO:0000313" key="2">
    <source>
        <dbReference type="Proteomes" id="UP000199493"/>
    </source>
</evidence>
<proteinExistence type="predicted"/>
<evidence type="ECO:0000313" key="1">
    <source>
        <dbReference type="EMBL" id="SEO03003.1"/>
    </source>
</evidence>
<accession>A0A1H8LD53</accession>
<dbReference type="Proteomes" id="UP000199493">
    <property type="component" value="Unassembled WGS sequence"/>
</dbReference>
<name>A0A1H8LD53_9GAMM</name>
<organism evidence="1 2">
    <name type="scientific">Vreelandella aquamarina</name>
    <dbReference type="NCBI Taxonomy" id="77097"/>
    <lineage>
        <taxon>Bacteria</taxon>
        <taxon>Pseudomonadati</taxon>
        <taxon>Pseudomonadota</taxon>
        <taxon>Gammaproteobacteria</taxon>
        <taxon>Oceanospirillales</taxon>
        <taxon>Halomonadaceae</taxon>
        <taxon>Vreelandella</taxon>
    </lineage>
</organism>
<dbReference type="STRING" id="77097.SAMN04490369_103926"/>
<protein>
    <recommendedName>
        <fullName evidence="3">PLD-like domain-containing protein</fullName>
    </recommendedName>
</protein>
<dbReference type="EMBL" id="FODB01000039">
    <property type="protein sequence ID" value="SEO03003.1"/>
    <property type="molecule type" value="Genomic_DNA"/>
</dbReference>
<reference evidence="1 2" key="1">
    <citation type="submission" date="2016-10" db="EMBL/GenBank/DDBJ databases">
        <authorList>
            <person name="de Groot N.N."/>
        </authorList>
    </citation>
    <scope>NUCLEOTIDE SEQUENCE [LARGE SCALE GENOMIC DNA]</scope>
    <source>
        <strain evidence="1 2">558</strain>
    </source>
</reference>
<evidence type="ECO:0008006" key="3">
    <source>
        <dbReference type="Google" id="ProtNLM"/>
    </source>
</evidence>